<evidence type="ECO:0000313" key="3">
    <source>
        <dbReference type="EMBL" id="GAA4034466.1"/>
    </source>
</evidence>
<evidence type="ECO:0000313" key="4">
    <source>
        <dbReference type="Proteomes" id="UP001501747"/>
    </source>
</evidence>
<comment type="caution">
    <text evidence="3">The sequence shown here is derived from an EMBL/GenBank/DDBJ whole genome shotgun (WGS) entry which is preliminary data.</text>
</comment>
<keyword evidence="4" id="KW-1185">Reference proteome</keyword>
<dbReference type="RefSeq" id="WP_344884897.1">
    <property type="nucleotide sequence ID" value="NZ_BAABAL010000026.1"/>
</dbReference>
<dbReference type="EMBL" id="BAABAL010000026">
    <property type="protein sequence ID" value="GAA4034466.1"/>
    <property type="molecule type" value="Genomic_DNA"/>
</dbReference>
<feature type="region of interest" description="Disordered" evidence="1">
    <location>
        <begin position="125"/>
        <end position="151"/>
    </location>
</feature>
<proteinExistence type="predicted"/>
<keyword evidence="2" id="KW-0732">Signal</keyword>
<dbReference type="PROSITE" id="PS51257">
    <property type="entry name" value="PROKAR_LIPOPROTEIN"/>
    <property type="match status" value="1"/>
</dbReference>
<dbReference type="Proteomes" id="UP001501747">
    <property type="component" value="Unassembled WGS sequence"/>
</dbReference>
<organism evidence="3 4">
    <name type="scientific">Allokutzneria multivorans</name>
    <dbReference type="NCBI Taxonomy" id="1142134"/>
    <lineage>
        <taxon>Bacteria</taxon>
        <taxon>Bacillati</taxon>
        <taxon>Actinomycetota</taxon>
        <taxon>Actinomycetes</taxon>
        <taxon>Pseudonocardiales</taxon>
        <taxon>Pseudonocardiaceae</taxon>
        <taxon>Allokutzneria</taxon>
    </lineage>
</organism>
<reference evidence="4" key="1">
    <citation type="journal article" date="2019" name="Int. J. Syst. Evol. Microbiol.">
        <title>The Global Catalogue of Microorganisms (GCM) 10K type strain sequencing project: providing services to taxonomists for standard genome sequencing and annotation.</title>
        <authorList>
            <consortium name="The Broad Institute Genomics Platform"/>
            <consortium name="The Broad Institute Genome Sequencing Center for Infectious Disease"/>
            <person name="Wu L."/>
            <person name="Ma J."/>
        </authorList>
    </citation>
    <scope>NUCLEOTIDE SEQUENCE [LARGE SCALE GENOMIC DNA]</scope>
    <source>
        <strain evidence="4">JCM 17342</strain>
    </source>
</reference>
<accession>A0ABP7U1C2</accession>
<evidence type="ECO:0008006" key="5">
    <source>
        <dbReference type="Google" id="ProtNLM"/>
    </source>
</evidence>
<evidence type="ECO:0000256" key="2">
    <source>
        <dbReference type="SAM" id="SignalP"/>
    </source>
</evidence>
<evidence type="ECO:0000256" key="1">
    <source>
        <dbReference type="SAM" id="MobiDB-lite"/>
    </source>
</evidence>
<name>A0ABP7U1C2_9PSEU</name>
<protein>
    <recommendedName>
        <fullName evidence="5">Lipoprotein</fullName>
    </recommendedName>
</protein>
<feature type="chain" id="PRO_5046734456" description="Lipoprotein" evidence="2">
    <location>
        <begin position="18"/>
        <end position="151"/>
    </location>
</feature>
<sequence>MRLPALSLLLLSVVACASPPPPAPQAPPVVTTTAAAVTTTQQVPDRQPHTLVLNATGSGDMMLNKVKYTLDGQVQEEGDIPLPWRKSLTVPADGLPHSWELKITYTAGRSAKLDVFVLYDGKEVSRTGGGGGGTGNTKMTGGSSIGGSVSG</sequence>
<gene>
    <name evidence="3" type="ORF">GCM10022247_69570</name>
</gene>
<feature type="signal peptide" evidence="2">
    <location>
        <begin position="1"/>
        <end position="17"/>
    </location>
</feature>